<feature type="binding site" evidence="3">
    <location>
        <position position="228"/>
    </location>
    <ligand>
        <name>Ca(2+)</name>
        <dbReference type="ChEBI" id="CHEBI:29108"/>
    </ligand>
</feature>
<feature type="binding site" evidence="3">
    <location>
        <position position="226"/>
    </location>
    <ligand>
        <name>Ca(2+)</name>
        <dbReference type="ChEBI" id="CHEBI:29108"/>
    </ligand>
</feature>
<keyword evidence="3" id="KW-0106">Calcium</keyword>
<reference evidence="6" key="1">
    <citation type="submission" date="2016-10" db="EMBL/GenBank/DDBJ databases">
        <authorList>
            <person name="Varghese N."/>
            <person name="Submissions S."/>
        </authorList>
    </citation>
    <scope>NUCLEOTIDE SEQUENCE [LARGE SCALE GENOMIC DNA]</scope>
    <source>
        <strain evidence="6">CGMCC 4.3568</strain>
    </source>
</reference>
<protein>
    <submittedName>
        <fullName evidence="5">Mn-containing catalase</fullName>
    </submittedName>
</protein>
<comment type="cofactor">
    <cofactor evidence="3">
        <name>Ca(2+)</name>
        <dbReference type="ChEBI" id="CHEBI:29108"/>
    </cofactor>
    <text evidence="3">Binds 1 Ca(2+) ion per subunit.</text>
</comment>
<accession>A0A1I1CV98</accession>
<feature type="binding site" evidence="2">
    <location>
        <position position="150"/>
    </location>
    <ligand>
        <name>Mn(2+)</name>
        <dbReference type="ChEBI" id="CHEBI:29035"/>
        <label>1</label>
    </ligand>
</feature>
<dbReference type="Pfam" id="PF05067">
    <property type="entry name" value="Mn_catalase"/>
    <property type="match status" value="1"/>
</dbReference>
<evidence type="ECO:0000256" key="4">
    <source>
        <dbReference type="SAM" id="MobiDB-lite"/>
    </source>
</evidence>
<keyword evidence="6" id="KW-1185">Reference proteome</keyword>
<evidence type="ECO:0000256" key="2">
    <source>
        <dbReference type="PIRSR" id="PIRSR607760-1"/>
    </source>
</evidence>
<sequence length="293" mass="31859">MFYHVQTLQFEAKPDGPDPAFAKRLQEILGGKWGELTVALQYLQQGWNCRMPGKYKDMLLGIGTEELAHVEMICTMIARLNEGAPMSVQEAAVSDNPMTAAIYGGSNPQHLINNGGGGYYQDSSGVPWLGAYTTSSGNLMADFHLNATAEMQGRLQVSRLYNMTDDPGVKAMLRFNLARDHMHQQQWLAAIEELKADGLEGLPVPEAFPNESEQNLDFVSQYMNCSDGAEAGAGRWASGEMPDGSGRNFSYTDNPEPHGDRPVLPPGDPRLYGTPPPSAASMNPATGTTDTQE</sequence>
<comment type="cofactor">
    <cofactor evidence="2">
        <name>Mn(2+)</name>
        <dbReference type="ChEBI" id="CHEBI:29035"/>
    </cofactor>
    <text evidence="2">Binds 2 manganese ions per subunit.</text>
</comment>
<feature type="binding site" evidence="2">
    <location>
        <position position="183"/>
    </location>
    <ligand>
        <name>Mn(2+)</name>
        <dbReference type="ChEBI" id="CHEBI:29035"/>
        <label>1</label>
    </ligand>
</feature>
<dbReference type="CDD" id="cd01051">
    <property type="entry name" value="Mn_catalase"/>
    <property type="match status" value="1"/>
</dbReference>
<feature type="binding site" evidence="3">
    <location>
        <position position="224"/>
    </location>
    <ligand>
        <name>Ca(2+)</name>
        <dbReference type="ChEBI" id="CHEBI:29108"/>
    </ligand>
</feature>
<keyword evidence="2" id="KW-0479">Metal-binding</keyword>
<dbReference type="InterPro" id="IPR039377">
    <property type="entry name" value="Mn_catalase_dom"/>
</dbReference>
<gene>
    <name evidence="5" type="ORF">SAMN05216266_1492</name>
</gene>
<name>A0A1I1CV98_9PSEU</name>
<feature type="binding site" evidence="2">
    <location>
        <position position="69"/>
    </location>
    <ligand>
        <name>Mn(2+)</name>
        <dbReference type="ChEBI" id="CHEBI:29035"/>
        <label>1</label>
    </ligand>
</feature>
<feature type="binding site" evidence="2">
    <location>
        <position position="66"/>
    </location>
    <ligand>
        <name>Mn(2+)</name>
        <dbReference type="ChEBI" id="CHEBI:29035"/>
        <label>2</label>
    </ligand>
</feature>
<dbReference type="GO" id="GO:0046872">
    <property type="term" value="F:metal ion binding"/>
    <property type="evidence" value="ECO:0007669"/>
    <property type="project" value="UniProtKB-KW"/>
</dbReference>
<dbReference type="RefSeq" id="WP_051172177.1">
    <property type="nucleotide sequence ID" value="NZ_FOKG01000049.1"/>
</dbReference>
<proteinExistence type="inferred from homology"/>
<dbReference type="Proteomes" id="UP000243799">
    <property type="component" value="Unassembled WGS sequence"/>
</dbReference>
<dbReference type="Gene3D" id="1.20.1260.10">
    <property type="match status" value="1"/>
</dbReference>
<feature type="binding site" evidence="2">
    <location>
        <position position="35"/>
    </location>
    <ligand>
        <name>Mn(2+)</name>
        <dbReference type="ChEBI" id="CHEBI:29035"/>
        <label>1</label>
    </ligand>
</feature>
<feature type="region of interest" description="Disordered" evidence="4">
    <location>
        <begin position="231"/>
        <end position="293"/>
    </location>
</feature>
<dbReference type="EMBL" id="FOKG01000049">
    <property type="protein sequence ID" value="SFB64838.1"/>
    <property type="molecule type" value="Genomic_DNA"/>
</dbReference>
<feature type="compositionally biased region" description="Pro residues" evidence="4">
    <location>
        <begin position="263"/>
        <end position="278"/>
    </location>
</feature>
<dbReference type="InterPro" id="IPR007760">
    <property type="entry name" value="Mn_catalase"/>
</dbReference>
<evidence type="ECO:0000256" key="1">
    <source>
        <dbReference type="ARBA" id="ARBA00007644"/>
    </source>
</evidence>
<keyword evidence="2" id="KW-0464">Manganese</keyword>
<dbReference type="AlphaFoldDB" id="A0A1I1CV98"/>
<dbReference type="SUPFAM" id="SSF47240">
    <property type="entry name" value="Ferritin-like"/>
    <property type="match status" value="1"/>
</dbReference>
<evidence type="ECO:0000313" key="6">
    <source>
        <dbReference type="Proteomes" id="UP000243799"/>
    </source>
</evidence>
<comment type="similarity">
    <text evidence="1">Belongs to the manganese catalase family.</text>
</comment>
<dbReference type="InterPro" id="IPR012347">
    <property type="entry name" value="Ferritin-like"/>
</dbReference>
<organism evidence="5 6">
    <name type="scientific">Amycolatopsis marina</name>
    <dbReference type="NCBI Taxonomy" id="490629"/>
    <lineage>
        <taxon>Bacteria</taxon>
        <taxon>Bacillati</taxon>
        <taxon>Actinomycetota</taxon>
        <taxon>Actinomycetes</taxon>
        <taxon>Pseudonocardiales</taxon>
        <taxon>Pseudonocardiaceae</taxon>
        <taxon>Amycolatopsis</taxon>
    </lineage>
</organism>
<dbReference type="OrthoDB" id="8334870at2"/>
<feature type="binding site" evidence="3">
    <location>
        <position position="57"/>
    </location>
    <ligand>
        <name>Ca(2+)</name>
        <dbReference type="ChEBI" id="CHEBI:29108"/>
    </ligand>
</feature>
<dbReference type="STRING" id="490629.SAMN05216266_1492"/>
<evidence type="ECO:0000256" key="3">
    <source>
        <dbReference type="PIRSR" id="PIRSR607760-2"/>
    </source>
</evidence>
<dbReference type="InterPro" id="IPR009078">
    <property type="entry name" value="Ferritin-like_SF"/>
</dbReference>
<evidence type="ECO:0000313" key="5">
    <source>
        <dbReference type="EMBL" id="SFB64838.1"/>
    </source>
</evidence>
<feature type="compositionally biased region" description="Polar residues" evidence="4">
    <location>
        <begin position="280"/>
        <end position="293"/>
    </location>
</feature>